<dbReference type="EMBL" id="KL363226">
    <property type="protein sequence ID" value="KFD52517.1"/>
    <property type="molecule type" value="Genomic_DNA"/>
</dbReference>
<dbReference type="Proteomes" id="UP000030764">
    <property type="component" value="Unassembled WGS sequence"/>
</dbReference>
<evidence type="ECO:0000313" key="1">
    <source>
        <dbReference type="EMBL" id="KFD52517.1"/>
    </source>
</evidence>
<name>A0A085M5M1_9BILA</name>
<dbReference type="Proteomes" id="UP000030758">
    <property type="component" value="Unassembled WGS sequence"/>
</dbReference>
<proteinExistence type="predicted"/>
<dbReference type="AlphaFoldDB" id="A0A085M5M1"/>
<keyword evidence="3" id="KW-1185">Reference proteome</keyword>
<protein>
    <submittedName>
        <fullName evidence="1">Uncharacterized protein</fullName>
    </submittedName>
</protein>
<evidence type="ECO:0000313" key="3">
    <source>
        <dbReference type="Proteomes" id="UP000030764"/>
    </source>
</evidence>
<organism evidence="1 3">
    <name type="scientific">Trichuris suis</name>
    <name type="common">pig whipworm</name>
    <dbReference type="NCBI Taxonomy" id="68888"/>
    <lineage>
        <taxon>Eukaryota</taxon>
        <taxon>Metazoa</taxon>
        <taxon>Ecdysozoa</taxon>
        <taxon>Nematoda</taxon>
        <taxon>Enoplea</taxon>
        <taxon>Dorylaimia</taxon>
        <taxon>Trichinellida</taxon>
        <taxon>Trichuridae</taxon>
        <taxon>Trichuris</taxon>
    </lineage>
</organism>
<sequence length="154" mass="17580">MPKKCFVSPPNRRICRSALRDTVSRFLQMKRDILPLRQWKVVHPLSKMDDADKKDNETPVAIREWRNTHVCSSRHGYLEVAMESLHRPMTSLAKSNQPLVHHLGVQRKKAKMNKIAHGYVVSFSLQPNQQQVETATPLSLFAKSLNAESDASPL</sequence>
<reference evidence="1 3" key="1">
    <citation type="journal article" date="2014" name="Nat. Genet.">
        <title>Genome and transcriptome of the porcine whipworm Trichuris suis.</title>
        <authorList>
            <person name="Jex A.R."/>
            <person name="Nejsum P."/>
            <person name="Schwarz E.M."/>
            <person name="Hu L."/>
            <person name="Young N.D."/>
            <person name="Hall R.S."/>
            <person name="Korhonen P.K."/>
            <person name="Liao S."/>
            <person name="Thamsborg S."/>
            <person name="Xia J."/>
            <person name="Xu P."/>
            <person name="Wang S."/>
            <person name="Scheerlinck J.P."/>
            <person name="Hofmann A."/>
            <person name="Sternberg P.W."/>
            <person name="Wang J."/>
            <person name="Gasser R.B."/>
        </authorList>
    </citation>
    <scope>NUCLEOTIDE SEQUENCE [LARGE SCALE GENOMIC DNA]</scope>
    <source>
        <strain evidence="2">DCEP-RM93F</strain>
        <strain evidence="1">DCEP-RM93M</strain>
    </source>
</reference>
<accession>A0A085M5M1</accession>
<dbReference type="EMBL" id="KL367542">
    <property type="protein sequence ID" value="KFD65224.1"/>
    <property type="molecule type" value="Genomic_DNA"/>
</dbReference>
<evidence type="ECO:0000313" key="2">
    <source>
        <dbReference type="EMBL" id="KFD65224.1"/>
    </source>
</evidence>
<gene>
    <name evidence="1" type="ORF">M513_06551</name>
    <name evidence="2" type="ORF">M514_06551</name>
</gene>